<protein>
    <submittedName>
        <fullName evidence="1">Uncharacterized protein</fullName>
    </submittedName>
</protein>
<sequence length="93" mass="10529">MLKRLLSVSNEPHFQERFYPILLESAGGELRAPGVVVMFALAIHDYTEGMPPMIEQSVYMMVPRFVDALIDDKEVAKQAKDFLASATSRDNRK</sequence>
<evidence type="ECO:0000313" key="1">
    <source>
        <dbReference type="EMBL" id="OGJ01311.1"/>
    </source>
</evidence>
<evidence type="ECO:0000313" key="2">
    <source>
        <dbReference type="Proteomes" id="UP000178645"/>
    </source>
</evidence>
<reference evidence="1 2" key="1">
    <citation type="journal article" date="2016" name="Nat. Commun.">
        <title>Thousands of microbial genomes shed light on interconnected biogeochemical processes in an aquifer system.</title>
        <authorList>
            <person name="Anantharaman K."/>
            <person name="Brown C.T."/>
            <person name="Hug L.A."/>
            <person name="Sharon I."/>
            <person name="Castelle C.J."/>
            <person name="Probst A.J."/>
            <person name="Thomas B.C."/>
            <person name="Singh A."/>
            <person name="Wilkins M.J."/>
            <person name="Karaoz U."/>
            <person name="Brodie E.L."/>
            <person name="Williams K.H."/>
            <person name="Hubbard S.S."/>
            <person name="Banfield J.F."/>
        </authorList>
    </citation>
    <scope>NUCLEOTIDE SEQUENCE [LARGE SCALE GENOMIC DNA]</scope>
</reference>
<organism evidence="1 2">
    <name type="scientific">Candidatus Nomurabacteria bacterium RIFCSPLOWO2_12_FULL_44_11</name>
    <dbReference type="NCBI Taxonomy" id="1801796"/>
    <lineage>
        <taxon>Bacteria</taxon>
        <taxon>Candidatus Nomuraibacteriota</taxon>
    </lineage>
</organism>
<name>A0A1F6Y4L0_9BACT</name>
<dbReference type="AlphaFoldDB" id="A0A1F6Y4L0"/>
<accession>A0A1F6Y4L0</accession>
<proteinExistence type="predicted"/>
<dbReference type="EMBL" id="MFVU01000028">
    <property type="protein sequence ID" value="OGJ01311.1"/>
    <property type="molecule type" value="Genomic_DNA"/>
</dbReference>
<dbReference type="Proteomes" id="UP000178645">
    <property type="component" value="Unassembled WGS sequence"/>
</dbReference>
<comment type="caution">
    <text evidence="1">The sequence shown here is derived from an EMBL/GenBank/DDBJ whole genome shotgun (WGS) entry which is preliminary data.</text>
</comment>
<gene>
    <name evidence="1" type="ORF">A3G53_00665</name>
</gene>